<dbReference type="EMBL" id="PGOL01000091">
    <property type="protein sequence ID" value="PKI77476.1"/>
    <property type="molecule type" value="Genomic_DNA"/>
</dbReference>
<gene>
    <name evidence="1" type="ORF">CRG98_002082</name>
</gene>
<dbReference type="AlphaFoldDB" id="A0A2I0LBB7"/>
<organism evidence="1 2">
    <name type="scientific">Punica granatum</name>
    <name type="common">Pomegranate</name>
    <dbReference type="NCBI Taxonomy" id="22663"/>
    <lineage>
        <taxon>Eukaryota</taxon>
        <taxon>Viridiplantae</taxon>
        <taxon>Streptophyta</taxon>
        <taxon>Embryophyta</taxon>
        <taxon>Tracheophyta</taxon>
        <taxon>Spermatophyta</taxon>
        <taxon>Magnoliopsida</taxon>
        <taxon>eudicotyledons</taxon>
        <taxon>Gunneridae</taxon>
        <taxon>Pentapetalae</taxon>
        <taxon>rosids</taxon>
        <taxon>malvids</taxon>
        <taxon>Myrtales</taxon>
        <taxon>Lythraceae</taxon>
        <taxon>Punica</taxon>
    </lineage>
</organism>
<reference evidence="1 2" key="1">
    <citation type="submission" date="2017-11" db="EMBL/GenBank/DDBJ databases">
        <title>De-novo sequencing of pomegranate (Punica granatum L.) genome.</title>
        <authorList>
            <person name="Akparov Z."/>
            <person name="Amiraslanov A."/>
            <person name="Hajiyeva S."/>
            <person name="Abbasov M."/>
            <person name="Kaur K."/>
            <person name="Hamwieh A."/>
            <person name="Solovyev V."/>
            <person name="Salamov A."/>
            <person name="Braich B."/>
            <person name="Kosarev P."/>
            <person name="Mahmoud A."/>
            <person name="Hajiyev E."/>
            <person name="Babayeva S."/>
            <person name="Izzatullayeva V."/>
            <person name="Mammadov A."/>
            <person name="Mammadov A."/>
            <person name="Sharifova S."/>
            <person name="Ojaghi J."/>
            <person name="Eynullazada K."/>
            <person name="Bayramov B."/>
            <person name="Abdulazimova A."/>
            <person name="Shahmuradov I."/>
        </authorList>
    </citation>
    <scope>NUCLEOTIDE SEQUENCE [LARGE SCALE GENOMIC DNA]</scope>
    <source>
        <strain evidence="2">cv. AG2017</strain>
        <tissue evidence="1">Leaf</tissue>
    </source>
</reference>
<proteinExistence type="predicted"/>
<evidence type="ECO:0000313" key="1">
    <source>
        <dbReference type="EMBL" id="PKI77476.1"/>
    </source>
</evidence>
<name>A0A2I0LBB7_PUNGR</name>
<evidence type="ECO:0000313" key="2">
    <source>
        <dbReference type="Proteomes" id="UP000233551"/>
    </source>
</evidence>
<dbReference type="Proteomes" id="UP000233551">
    <property type="component" value="Unassembled WGS sequence"/>
</dbReference>
<keyword evidence="2" id="KW-1185">Reference proteome</keyword>
<accession>A0A2I0LBB7</accession>
<sequence>MASGLFSRRPGPARKYFTAGLLPSWSRRWGHAASDESMSCAALKLSTHFGFWNYGCQQNAHRFLREYPTDMSLDHVLAGERVIVPWS</sequence>
<comment type="caution">
    <text evidence="1">The sequence shown here is derived from an EMBL/GenBank/DDBJ whole genome shotgun (WGS) entry which is preliminary data.</text>
</comment>
<protein>
    <submittedName>
        <fullName evidence="1">Uncharacterized protein</fullName>
    </submittedName>
</protein>